<dbReference type="OrthoDB" id="10569264at2759"/>
<name>A0A1B9IDL5_9TREE</name>
<sequence>MWTLPASGGENPTKRFAQFRSAHAQINSGGESLSDRMLAYAMTLALPDSCSTLKPTLWLREPLTSASVQAE</sequence>
<dbReference type="EMBL" id="KI894007">
    <property type="protein sequence ID" value="OCF53613.1"/>
    <property type="molecule type" value="Genomic_DNA"/>
</dbReference>
<reference evidence="1" key="1">
    <citation type="submission" date="2013-07" db="EMBL/GenBank/DDBJ databases">
        <title>The Genome Sequence of Cryptococcus pinus CBS10737.</title>
        <authorList>
            <consortium name="The Broad Institute Genome Sequencing Platform"/>
            <person name="Cuomo C."/>
            <person name="Litvintseva A."/>
            <person name="Chen Y."/>
            <person name="Heitman J."/>
            <person name="Sun S."/>
            <person name="Springer D."/>
            <person name="Dromer F."/>
            <person name="Young S.K."/>
            <person name="Zeng Q."/>
            <person name="Gargeya S."/>
            <person name="Fitzgerald M."/>
            <person name="Abouelleil A."/>
            <person name="Alvarado L."/>
            <person name="Berlin A.M."/>
            <person name="Chapman S.B."/>
            <person name="Dewar J."/>
            <person name="Goldberg J."/>
            <person name="Griggs A."/>
            <person name="Gujja S."/>
            <person name="Hansen M."/>
            <person name="Howarth C."/>
            <person name="Imamovic A."/>
            <person name="Larimer J."/>
            <person name="McCowan C."/>
            <person name="Murphy C."/>
            <person name="Pearson M."/>
            <person name="Priest M."/>
            <person name="Roberts A."/>
            <person name="Saif S."/>
            <person name="Shea T."/>
            <person name="Sykes S."/>
            <person name="Wortman J."/>
            <person name="Nusbaum C."/>
            <person name="Birren B."/>
        </authorList>
    </citation>
    <scope>NUCLEOTIDE SEQUENCE [LARGE SCALE GENOMIC DNA]</scope>
    <source>
        <strain evidence="1">CBS 10737</strain>
    </source>
</reference>
<dbReference type="STRING" id="1296096.A0A1B9IDL5"/>
<dbReference type="AlphaFoldDB" id="A0A1B9IDL5"/>
<evidence type="ECO:0000313" key="1">
    <source>
        <dbReference type="EMBL" id="OCF53613.1"/>
    </source>
</evidence>
<protein>
    <submittedName>
        <fullName evidence="1">Uncharacterized protein</fullName>
    </submittedName>
</protein>
<accession>A0A1B9IDL5</accession>
<proteinExistence type="predicted"/>
<gene>
    <name evidence="1" type="ORF">I206_00919</name>
</gene>
<organism evidence="1">
    <name type="scientific">Kwoniella pini CBS 10737</name>
    <dbReference type="NCBI Taxonomy" id="1296096"/>
    <lineage>
        <taxon>Eukaryota</taxon>
        <taxon>Fungi</taxon>
        <taxon>Dikarya</taxon>
        <taxon>Basidiomycota</taxon>
        <taxon>Agaricomycotina</taxon>
        <taxon>Tremellomycetes</taxon>
        <taxon>Tremellales</taxon>
        <taxon>Cryptococcaceae</taxon>
        <taxon>Kwoniella</taxon>
    </lineage>
</organism>
<reference evidence="1" key="2">
    <citation type="submission" date="2016-07" db="EMBL/GenBank/DDBJ databases">
        <title>Evolution of pathogenesis and genome organization in the Tremellales.</title>
        <authorList>
            <person name="Cuomo C."/>
            <person name="Litvintseva A."/>
            <person name="Heitman J."/>
            <person name="Chen Y."/>
            <person name="Sun S."/>
            <person name="Springer D."/>
            <person name="Dromer F."/>
            <person name="Young S."/>
            <person name="Zeng Q."/>
            <person name="Chapman S."/>
            <person name="Gujja S."/>
            <person name="Saif S."/>
            <person name="Birren B."/>
        </authorList>
    </citation>
    <scope>NUCLEOTIDE SEQUENCE</scope>
    <source>
        <strain evidence="1">CBS 10737</strain>
    </source>
</reference>